<name>B8BQB2_THAPS</name>
<feature type="compositionally biased region" description="Polar residues" evidence="6">
    <location>
        <begin position="257"/>
        <end position="274"/>
    </location>
</feature>
<reference evidence="8 9" key="1">
    <citation type="journal article" date="2004" name="Science">
        <title>The genome of the diatom Thalassiosira pseudonana: ecology, evolution, and metabolism.</title>
        <authorList>
            <person name="Armbrust E.V."/>
            <person name="Berges J.A."/>
            <person name="Bowler C."/>
            <person name="Green B.R."/>
            <person name="Martinez D."/>
            <person name="Putnam N.H."/>
            <person name="Zhou S."/>
            <person name="Allen A.E."/>
            <person name="Apt K.E."/>
            <person name="Bechner M."/>
            <person name="Brzezinski M.A."/>
            <person name="Chaal B.K."/>
            <person name="Chiovitti A."/>
            <person name="Davis A.K."/>
            <person name="Demarest M.S."/>
            <person name="Detter J.C."/>
            <person name="Glavina T."/>
            <person name="Goodstein D."/>
            <person name="Hadi M.Z."/>
            <person name="Hellsten U."/>
            <person name="Hildebrand M."/>
            <person name="Jenkins B.D."/>
            <person name="Jurka J."/>
            <person name="Kapitonov V.V."/>
            <person name="Kroger N."/>
            <person name="Lau W.W."/>
            <person name="Lane T.W."/>
            <person name="Larimer F.W."/>
            <person name="Lippmeier J.C."/>
            <person name="Lucas S."/>
            <person name="Medina M."/>
            <person name="Montsant A."/>
            <person name="Obornik M."/>
            <person name="Parker M.S."/>
            <person name="Palenik B."/>
            <person name="Pazour G.J."/>
            <person name="Richardson P.M."/>
            <person name="Rynearson T.A."/>
            <person name="Saito M.A."/>
            <person name="Schwartz D.C."/>
            <person name="Thamatrakoln K."/>
            <person name="Valentin K."/>
            <person name="Vardi A."/>
            <person name="Wilkerson F.P."/>
            <person name="Rokhsar D.S."/>
        </authorList>
    </citation>
    <scope>NUCLEOTIDE SEQUENCE [LARGE SCALE GENOMIC DNA]</scope>
    <source>
        <strain evidence="8 9">CCMP1335</strain>
    </source>
</reference>
<dbReference type="eggNOG" id="KOG0706">
    <property type="taxonomic scope" value="Eukaryota"/>
</dbReference>
<organism evidence="8 9">
    <name type="scientific">Thalassiosira pseudonana</name>
    <name type="common">Marine diatom</name>
    <name type="synonym">Cyclotella nana</name>
    <dbReference type="NCBI Taxonomy" id="35128"/>
    <lineage>
        <taxon>Eukaryota</taxon>
        <taxon>Sar</taxon>
        <taxon>Stramenopiles</taxon>
        <taxon>Ochrophyta</taxon>
        <taxon>Bacillariophyta</taxon>
        <taxon>Coscinodiscophyceae</taxon>
        <taxon>Thalassiosirophycidae</taxon>
        <taxon>Thalassiosirales</taxon>
        <taxon>Thalassiosiraceae</taxon>
        <taxon>Thalassiosira</taxon>
    </lineage>
</organism>
<dbReference type="GO" id="GO:0005096">
    <property type="term" value="F:GTPase activator activity"/>
    <property type="evidence" value="ECO:0007669"/>
    <property type="project" value="UniProtKB-KW"/>
</dbReference>
<dbReference type="Gene3D" id="1.10.220.150">
    <property type="entry name" value="Arf GTPase activating protein"/>
    <property type="match status" value="1"/>
</dbReference>
<protein>
    <recommendedName>
        <fullName evidence="7">Arf-GAP domain-containing protein</fullName>
    </recommendedName>
</protein>
<dbReference type="InterPro" id="IPR037278">
    <property type="entry name" value="ARFGAP/RecO"/>
</dbReference>
<gene>
    <name evidence="8" type="ORF">THAPSDRAFT_20719</name>
</gene>
<feature type="domain" description="Arf-GAP" evidence="7">
    <location>
        <begin position="29"/>
        <end position="148"/>
    </location>
</feature>
<dbReference type="SUPFAM" id="SSF57863">
    <property type="entry name" value="ArfGap/RecO-like zinc finger"/>
    <property type="match status" value="1"/>
</dbReference>
<dbReference type="KEGG" id="tps:THAPSDRAFT_20719"/>
<dbReference type="PROSITE" id="PS50115">
    <property type="entry name" value="ARFGAP"/>
    <property type="match status" value="1"/>
</dbReference>
<dbReference type="SMART" id="SM00105">
    <property type="entry name" value="ArfGap"/>
    <property type="match status" value="1"/>
</dbReference>
<proteinExistence type="predicted"/>
<keyword evidence="4" id="KW-0862">Zinc</keyword>
<dbReference type="GO" id="GO:0048205">
    <property type="term" value="P:COPI coating of Golgi vesicle"/>
    <property type="evidence" value="ECO:0000318"/>
    <property type="project" value="GO_Central"/>
</dbReference>
<dbReference type="CDD" id="cd08831">
    <property type="entry name" value="ArfGap_ArfGap2_3_like"/>
    <property type="match status" value="1"/>
</dbReference>
<feature type="compositionally biased region" description="Low complexity" evidence="6">
    <location>
        <begin position="348"/>
        <end position="366"/>
    </location>
</feature>
<feature type="compositionally biased region" description="Low complexity" evidence="6">
    <location>
        <begin position="231"/>
        <end position="244"/>
    </location>
</feature>
<accession>B8BQB2</accession>
<feature type="compositionally biased region" description="Basic and acidic residues" evidence="6">
    <location>
        <begin position="310"/>
        <end position="336"/>
    </location>
</feature>
<sequence length="401" mass="41577">MSTSGNIQADGSITAAGLGQRCIKTADKNAQFRKLKNLPANAICFDCPNTRPTWASTTYGVFLCLDCSAAHRSMGVHLTFVRSVDLDEWTQRQIDAMRIGGNENATKFFRKHGCTDFHGKTERKYQSKAAVAYRAELAKLVEAEAAKRGEGFASAGGDVSSNLLDNANATLQKEMDAEARAKLDAARANNNSIGGSSAGVLQPSAKLASQMAGVKGKLATPSGTPAPTPPASGGLPSGSLSAPASGGGPKLVLRKPASSSASSKLFRKTSSMSTASKLRVNKLSSATSSTVGGSSDDAFEDVETTQKGIEQQKQKELDDQKKQQEEDAALAKKLQEELNGLGGGSNGGTASSQSTVPATPTSTPASGIAVAASNPPKPQMSAMEQSMAKLSAMNSDFFSGM</sequence>
<reference evidence="8 9" key="2">
    <citation type="journal article" date="2008" name="Nature">
        <title>The Phaeodactylum genome reveals the evolutionary history of diatom genomes.</title>
        <authorList>
            <person name="Bowler C."/>
            <person name="Allen A.E."/>
            <person name="Badger J.H."/>
            <person name="Grimwood J."/>
            <person name="Jabbari K."/>
            <person name="Kuo A."/>
            <person name="Maheswari U."/>
            <person name="Martens C."/>
            <person name="Maumus F."/>
            <person name="Otillar R.P."/>
            <person name="Rayko E."/>
            <person name="Salamov A."/>
            <person name="Vandepoele K."/>
            <person name="Beszteri B."/>
            <person name="Gruber A."/>
            <person name="Heijde M."/>
            <person name="Katinka M."/>
            <person name="Mock T."/>
            <person name="Valentin K."/>
            <person name="Verret F."/>
            <person name="Berges J.A."/>
            <person name="Brownlee C."/>
            <person name="Cadoret J.P."/>
            <person name="Chiovitti A."/>
            <person name="Choi C.J."/>
            <person name="Coesel S."/>
            <person name="De Martino A."/>
            <person name="Detter J.C."/>
            <person name="Durkin C."/>
            <person name="Falciatore A."/>
            <person name="Fournet J."/>
            <person name="Haruta M."/>
            <person name="Huysman M.J."/>
            <person name="Jenkins B.D."/>
            <person name="Jiroutova K."/>
            <person name="Jorgensen R.E."/>
            <person name="Joubert Y."/>
            <person name="Kaplan A."/>
            <person name="Kroger N."/>
            <person name="Kroth P.G."/>
            <person name="La Roche J."/>
            <person name="Lindquist E."/>
            <person name="Lommer M."/>
            <person name="Martin-Jezequel V."/>
            <person name="Lopez P.J."/>
            <person name="Lucas S."/>
            <person name="Mangogna M."/>
            <person name="McGinnis K."/>
            <person name="Medlin L.K."/>
            <person name="Montsant A."/>
            <person name="Oudot-Le Secq M.P."/>
            <person name="Napoli C."/>
            <person name="Obornik M."/>
            <person name="Parker M.S."/>
            <person name="Petit J.L."/>
            <person name="Porcel B.M."/>
            <person name="Poulsen N."/>
            <person name="Robison M."/>
            <person name="Rychlewski L."/>
            <person name="Rynearson T.A."/>
            <person name="Schmutz J."/>
            <person name="Shapiro H."/>
            <person name="Siaut M."/>
            <person name="Stanley M."/>
            <person name="Sussman M.R."/>
            <person name="Taylor A.R."/>
            <person name="Vardi A."/>
            <person name="von Dassow P."/>
            <person name="Vyverman W."/>
            <person name="Willis A."/>
            <person name="Wyrwicz L.S."/>
            <person name="Rokhsar D.S."/>
            <person name="Weissenbach J."/>
            <person name="Armbrust E.V."/>
            <person name="Green B.R."/>
            <person name="Van de Peer Y."/>
            <person name="Grigoriev I.V."/>
        </authorList>
    </citation>
    <scope>NUCLEOTIDE SEQUENCE [LARGE SCALE GENOMIC DNA]</scope>
    <source>
        <strain evidence="8 9">CCMP1335</strain>
    </source>
</reference>
<dbReference type="EMBL" id="CM000638">
    <property type="protein sequence ID" value="EED96335.1"/>
    <property type="molecule type" value="Genomic_DNA"/>
</dbReference>
<evidence type="ECO:0000259" key="7">
    <source>
        <dbReference type="PROSITE" id="PS50115"/>
    </source>
</evidence>
<evidence type="ECO:0000256" key="2">
    <source>
        <dbReference type="ARBA" id="ARBA00022723"/>
    </source>
</evidence>
<dbReference type="InterPro" id="IPR001164">
    <property type="entry name" value="ArfGAP_dom"/>
</dbReference>
<evidence type="ECO:0000256" key="4">
    <source>
        <dbReference type="ARBA" id="ARBA00022833"/>
    </source>
</evidence>
<keyword evidence="1" id="KW-0343">GTPase activation</keyword>
<dbReference type="AlphaFoldDB" id="B8BQB2"/>
<evidence type="ECO:0000256" key="5">
    <source>
        <dbReference type="PROSITE-ProRule" id="PRU00288"/>
    </source>
</evidence>
<keyword evidence="9" id="KW-1185">Reference proteome</keyword>
<dbReference type="GO" id="GO:0008270">
    <property type="term" value="F:zinc ion binding"/>
    <property type="evidence" value="ECO:0007669"/>
    <property type="project" value="UniProtKB-KW"/>
</dbReference>
<dbReference type="PANTHER" id="PTHR45686">
    <property type="entry name" value="ADP-RIBOSYLATION FACTOR GTPASE ACTIVATING PROTEIN 3, ISOFORM H-RELATED"/>
    <property type="match status" value="1"/>
</dbReference>
<evidence type="ECO:0000256" key="6">
    <source>
        <dbReference type="SAM" id="MobiDB-lite"/>
    </source>
</evidence>
<dbReference type="RefSeq" id="XP_002286694.1">
    <property type="nucleotide sequence ID" value="XM_002286658.1"/>
</dbReference>
<evidence type="ECO:0000313" key="9">
    <source>
        <dbReference type="Proteomes" id="UP000001449"/>
    </source>
</evidence>
<dbReference type="Proteomes" id="UP000001449">
    <property type="component" value="Chromosome 1"/>
</dbReference>
<dbReference type="Pfam" id="PF01412">
    <property type="entry name" value="ArfGap"/>
    <property type="match status" value="1"/>
</dbReference>
<evidence type="ECO:0000256" key="3">
    <source>
        <dbReference type="ARBA" id="ARBA00022771"/>
    </source>
</evidence>
<keyword evidence="2" id="KW-0479">Metal-binding</keyword>
<dbReference type="PRINTS" id="PR00405">
    <property type="entry name" value="REVINTRACTNG"/>
</dbReference>
<dbReference type="HOGENOM" id="CLU_746939_0_0_1"/>
<dbReference type="GO" id="GO:0000139">
    <property type="term" value="C:Golgi membrane"/>
    <property type="evidence" value="ECO:0007669"/>
    <property type="project" value="GOC"/>
</dbReference>
<keyword evidence="3 5" id="KW-0863">Zinc-finger</keyword>
<dbReference type="GeneID" id="7445302"/>
<feature type="region of interest" description="Disordered" evidence="6">
    <location>
        <begin position="212"/>
        <end position="274"/>
    </location>
</feature>
<dbReference type="InterPro" id="IPR038508">
    <property type="entry name" value="ArfGAP_dom_sf"/>
</dbReference>
<feature type="region of interest" description="Disordered" evidence="6">
    <location>
        <begin position="304"/>
        <end position="385"/>
    </location>
</feature>
<dbReference type="STRING" id="35128.B8BQB2"/>
<dbReference type="PANTHER" id="PTHR45686:SF4">
    <property type="entry name" value="ADP-RIBOSYLATION FACTOR GTPASE ACTIVATING PROTEIN 3, ISOFORM H"/>
    <property type="match status" value="1"/>
</dbReference>
<evidence type="ECO:0000313" key="8">
    <source>
        <dbReference type="EMBL" id="EED96335.1"/>
    </source>
</evidence>
<dbReference type="InParanoid" id="B8BQB2"/>
<evidence type="ECO:0000256" key="1">
    <source>
        <dbReference type="ARBA" id="ARBA00022468"/>
    </source>
</evidence>
<dbReference type="PaxDb" id="35128-Thaps20719"/>
<dbReference type="OMA" id="MARMKAM"/>